<feature type="domain" description="Helicase ATP-binding" evidence="13">
    <location>
        <begin position="81"/>
        <end position="243"/>
    </location>
</feature>
<reference evidence="16 17" key="1">
    <citation type="journal article" date="2015" name="Genome Announc.">
        <title>Expanding the biotechnology potential of lactobacilli through comparative genomics of 213 strains and associated genera.</title>
        <authorList>
            <person name="Sun Z."/>
            <person name="Harris H.M."/>
            <person name="McCann A."/>
            <person name="Guo C."/>
            <person name="Argimon S."/>
            <person name="Zhang W."/>
            <person name="Yang X."/>
            <person name="Jeffery I.B."/>
            <person name="Cooney J.C."/>
            <person name="Kagawa T.F."/>
            <person name="Liu W."/>
            <person name="Song Y."/>
            <person name="Salvetti E."/>
            <person name="Wrobel A."/>
            <person name="Rasinkangas P."/>
            <person name="Parkhill J."/>
            <person name="Rea M.C."/>
            <person name="O'Sullivan O."/>
            <person name="Ritari J."/>
            <person name="Douillard F.P."/>
            <person name="Paul Ross R."/>
            <person name="Yang R."/>
            <person name="Briner A.E."/>
            <person name="Felis G.E."/>
            <person name="de Vos W.M."/>
            <person name="Barrangou R."/>
            <person name="Klaenhammer T.R."/>
            <person name="Caufield P.W."/>
            <person name="Cui Y."/>
            <person name="Zhang H."/>
            <person name="O'Toole P.W."/>
        </authorList>
    </citation>
    <scope>NUCLEOTIDE SEQUENCE [LARGE SCALE GENOMIC DNA]</scope>
    <source>
        <strain evidence="16 17">DSM 5007</strain>
    </source>
</reference>
<dbReference type="PRINTS" id="PR00906">
    <property type="entry name" value="SECA"/>
</dbReference>
<keyword evidence="10 12" id="KW-0811">Translocation</keyword>
<dbReference type="Pfam" id="PF21090">
    <property type="entry name" value="P-loop_SecA"/>
    <property type="match status" value="2"/>
</dbReference>
<keyword evidence="4 12" id="KW-1003">Cell membrane</keyword>
<dbReference type="GO" id="GO:0065002">
    <property type="term" value="P:intracellular protein transmembrane transport"/>
    <property type="evidence" value="ECO:0007669"/>
    <property type="project" value="UniProtKB-UniRule"/>
</dbReference>
<evidence type="ECO:0000256" key="2">
    <source>
        <dbReference type="ARBA" id="ARBA00007650"/>
    </source>
</evidence>
<name>A0A0R1VW44_9LACO</name>
<dbReference type="InterPro" id="IPR027417">
    <property type="entry name" value="P-loop_NTPase"/>
</dbReference>
<dbReference type="Gene3D" id="1.10.3060.10">
    <property type="entry name" value="Helical scaffold and wing domains of SecA"/>
    <property type="match status" value="1"/>
</dbReference>
<feature type="domain" description="Helicase C-terminal" evidence="14">
    <location>
        <begin position="418"/>
        <end position="570"/>
    </location>
</feature>
<dbReference type="FunFam" id="3.40.50.300:FF:000429">
    <property type="entry name" value="Preprotein translocase subunit SecA"/>
    <property type="match status" value="1"/>
</dbReference>
<dbReference type="Gene3D" id="3.40.50.300">
    <property type="entry name" value="P-loop containing nucleotide triphosphate hydrolases"/>
    <property type="match status" value="2"/>
</dbReference>
<evidence type="ECO:0000259" key="14">
    <source>
        <dbReference type="PROSITE" id="PS51194"/>
    </source>
</evidence>
<protein>
    <recommendedName>
        <fullName evidence="12">Protein translocase subunit SecA</fullName>
        <ecNumber evidence="12">7.4.2.8</ecNumber>
    </recommendedName>
</protein>
<gene>
    <name evidence="12" type="primary">secA</name>
    <name evidence="16" type="ORF">FD16_GL001476</name>
</gene>
<dbReference type="EMBL" id="AZGF01000032">
    <property type="protein sequence ID" value="KRM09936.1"/>
    <property type="molecule type" value="Genomic_DNA"/>
</dbReference>
<dbReference type="SMART" id="SM00958">
    <property type="entry name" value="SecA_PP_bind"/>
    <property type="match status" value="1"/>
</dbReference>
<comment type="caution">
    <text evidence="16">The sequence shown here is derived from an EMBL/GenBank/DDBJ whole genome shotgun (WGS) entry which is preliminary data.</text>
</comment>
<accession>A0A0R1VW44</accession>
<dbReference type="GO" id="GO:0005524">
    <property type="term" value="F:ATP binding"/>
    <property type="evidence" value="ECO:0007669"/>
    <property type="project" value="UniProtKB-UniRule"/>
</dbReference>
<feature type="domain" description="SecA family profile" evidence="15">
    <location>
        <begin position="1"/>
        <end position="567"/>
    </location>
</feature>
<dbReference type="InterPro" id="IPR011130">
    <property type="entry name" value="SecA_preprotein_X-link_dom"/>
</dbReference>
<dbReference type="InterPro" id="IPR000185">
    <property type="entry name" value="SecA"/>
</dbReference>
<dbReference type="HAMAP" id="MF_01382">
    <property type="entry name" value="SecA"/>
    <property type="match status" value="1"/>
</dbReference>
<dbReference type="PROSITE" id="PS51194">
    <property type="entry name" value="HELICASE_CTER"/>
    <property type="match status" value="1"/>
</dbReference>
<evidence type="ECO:0000256" key="3">
    <source>
        <dbReference type="ARBA" id="ARBA00022448"/>
    </source>
</evidence>
<dbReference type="CDD" id="cd18803">
    <property type="entry name" value="SF2_C_secA"/>
    <property type="match status" value="1"/>
</dbReference>
<dbReference type="OrthoDB" id="9762243at2"/>
<dbReference type="PANTHER" id="PTHR30612">
    <property type="entry name" value="SECA INNER MEMBRANE COMPONENT OF SEC PROTEIN SECRETION SYSTEM"/>
    <property type="match status" value="1"/>
</dbReference>
<dbReference type="SUPFAM" id="SSF81886">
    <property type="entry name" value="Helical scaffold and wing domains of SecA"/>
    <property type="match status" value="1"/>
</dbReference>
<evidence type="ECO:0000256" key="12">
    <source>
        <dbReference type="HAMAP-Rule" id="MF_01382"/>
    </source>
</evidence>
<keyword evidence="17" id="KW-1185">Reference proteome</keyword>
<keyword evidence="9 12" id="KW-1278">Translocase</keyword>
<dbReference type="Pfam" id="PF07516">
    <property type="entry name" value="SecA_SW"/>
    <property type="match status" value="1"/>
</dbReference>
<keyword evidence="11 12" id="KW-0472">Membrane</keyword>
<keyword evidence="7 12" id="KW-0067">ATP-binding</keyword>
<dbReference type="InterPro" id="IPR014018">
    <property type="entry name" value="SecA_motor_DEAD"/>
</dbReference>
<dbReference type="Proteomes" id="UP000051820">
    <property type="component" value="Unassembled WGS sequence"/>
</dbReference>
<dbReference type="InterPro" id="IPR036266">
    <property type="entry name" value="SecA_Wing/Scaffold_sf"/>
</dbReference>
<keyword evidence="3 12" id="KW-0813">Transport</keyword>
<dbReference type="Pfam" id="PF01043">
    <property type="entry name" value="SecA_PP_bind"/>
    <property type="match status" value="1"/>
</dbReference>
<comment type="similarity">
    <text evidence="2 12">Belongs to the SecA family.</text>
</comment>
<dbReference type="Pfam" id="PF07517">
    <property type="entry name" value="SecA_DEAD"/>
    <property type="match status" value="1"/>
</dbReference>
<evidence type="ECO:0000256" key="10">
    <source>
        <dbReference type="ARBA" id="ARBA00023010"/>
    </source>
</evidence>
<evidence type="ECO:0000256" key="5">
    <source>
        <dbReference type="ARBA" id="ARBA00022490"/>
    </source>
</evidence>
<evidence type="ECO:0000256" key="8">
    <source>
        <dbReference type="ARBA" id="ARBA00022927"/>
    </source>
</evidence>
<dbReference type="Gene3D" id="3.90.1440.10">
    <property type="entry name" value="SecA, preprotein cross-linking domain"/>
    <property type="match status" value="1"/>
</dbReference>
<dbReference type="PROSITE" id="PS51192">
    <property type="entry name" value="HELICASE_ATP_BIND_1"/>
    <property type="match status" value="1"/>
</dbReference>
<keyword evidence="8 12" id="KW-0653">Protein transport</keyword>
<dbReference type="GO" id="GO:0006605">
    <property type="term" value="P:protein targeting"/>
    <property type="evidence" value="ECO:0007669"/>
    <property type="project" value="UniProtKB-UniRule"/>
</dbReference>
<dbReference type="InterPro" id="IPR011116">
    <property type="entry name" value="SecA_Wing/Scaffold"/>
</dbReference>
<dbReference type="GO" id="GO:0017038">
    <property type="term" value="P:protein import"/>
    <property type="evidence" value="ECO:0007669"/>
    <property type="project" value="InterPro"/>
</dbReference>
<dbReference type="EC" id="7.4.2.8" evidence="12"/>
<dbReference type="GO" id="GO:0043952">
    <property type="term" value="P:protein transport by the Sec complex"/>
    <property type="evidence" value="ECO:0007669"/>
    <property type="project" value="TreeGrafter"/>
</dbReference>
<evidence type="ECO:0000256" key="11">
    <source>
        <dbReference type="ARBA" id="ARBA00023136"/>
    </source>
</evidence>
<dbReference type="AlphaFoldDB" id="A0A0R1VW44"/>
<dbReference type="PROSITE" id="PS51196">
    <property type="entry name" value="SECA_MOTOR_DEAD"/>
    <property type="match status" value="1"/>
</dbReference>
<dbReference type="SMART" id="SM00957">
    <property type="entry name" value="SecA_DEAD"/>
    <property type="match status" value="1"/>
</dbReference>
<dbReference type="InterPro" id="IPR014001">
    <property type="entry name" value="Helicase_ATP-bd"/>
</dbReference>
<evidence type="ECO:0000256" key="7">
    <source>
        <dbReference type="ARBA" id="ARBA00022840"/>
    </source>
</evidence>
<dbReference type="SUPFAM" id="SSF81767">
    <property type="entry name" value="Pre-protein crosslinking domain of SecA"/>
    <property type="match status" value="1"/>
</dbReference>
<dbReference type="PATRIC" id="fig|1423807.3.peg.1510"/>
<dbReference type="InterPro" id="IPR001650">
    <property type="entry name" value="Helicase_C-like"/>
</dbReference>
<feature type="binding site" evidence="12">
    <location>
        <position position="489"/>
    </location>
    <ligand>
        <name>ATP</name>
        <dbReference type="ChEBI" id="CHEBI:30616"/>
    </ligand>
</feature>
<evidence type="ECO:0000256" key="4">
    <source>
        <dbReference type="ARBA" id="ARBA00022475"/>
    </source>
</evidence>
<keyword evidence="5 12" id="KW-0963">Cytoplasm</keyword>
<organism evidence="16 17">
    <name type="scientific">Paucilactobacillus suebicus DSM 5007 = KCTC 3549</name>
    <dbReference type="NCBI Taxonomy" id="1423807"/>
    <lineage>
        <taxon>Bacteria</taxon>
        <taxon>Bacillati</taxon>
        <taxon>Bacillota</taxon>
        <taxon>Bacilli</taxon>
        <taxon>Lactobacillales</taxon>
        <taxon>Lactobacillaceae</taxon>
        <taxon>Paucilactobacillus</taxon>
    </lineage>
</organism>
<dbReference type="GO" id="GO:0005886">
    <property type="term" value="C:plasma membrane"/>
    <property type="evidence" value="ECO:0007669"/>
    <property type="project" value="UniProtKB-SubCell"/>
</dbReference>
<evidence type="ECO:0000313" key="17">
    <source>
        <dbReference type="Proteomes" id="UP000051820"/>
    </source>
</evidence>
<evidence type="ECO:0000256" key="1">
    <source>
        <dbReference type="ARBA" id="ARBA00004170"/>
    </source>
</evidence>
<evidence type="ECO:0000259" key="15">
    <source>
        <dbReference type="PROSITE" id="PS51196"/>
    </source>
</evidence>
<feature type="binding site" evidence="12">
    <location>
        <position position="79"/>
    </location>
    <ligand>
        <name>ATP</name>
        <dbReference type="ChEBI" id="CHEBI:30616"/>
    </ligand>
</feature>
<dbReference type="GO" id="GO:0005829">
    <property type="term" value="C:cytosol"/>
    <property type="evidence" value="ECO:0007669"/>
    <property type="project" value="TreeGrafter"/>
</dbReference>
<dbReference type="STRING" id="1423807.FD16_GL001476"/>
<dbReference type="RefSeq" id="WP_010622586.1">
    <property type="nucleotide sequence ID" value="NZ_AZGF01000032.1"/>
</dbReference>
<feature type="binding site" evidence="12">
    <location>
        <begin position="97"/>
        <end position="101"/>
    </location>
    <ligand>
        <name>ATP</name>
        <dbReference type="ChEBI" id="CHEBI:30616"/>
    </ligand>
</feature>
<dbReference type="NCBIfam" id="NF006630">
    <property type="entry name" value="PRK09200.1"/>
    <property type="match status" value="1"/>
</dbReference>
<dbReference type="GO" id="GO:0031522">
    <property type="term" value="C:cell envelope Sec protein transport complex"/>
    <property type="evidence" value="ECO:0007669"/>
    <property type="project" value="TreeGrafter"/>
</dbReference>
<dbReference type="eggNOG" id="COG0653">
    <property type="taxonomic scope" value="Bacteria"/>
</dbReference>
<evidence type="ECO:0000256" key="6">
    <source>
        <dbReference type="ARBA" id="ARBA00022741"/>
    </source>
</evidence>
<dbReference type="PANTHER" id="PTHR30612:SF0">
    <property type="entry name" value="CHLOROPLAST PROTEIN-TRANSPORTING ATPASE"/>
    <property type="match status" value="1"/>
</dbReference>
<proteinExistence type="inferred from homology"/>
<dbReference type="SUPFAM" id="SSF52540">
    <property type="entry name" value="P-loop containing nucleoside triphosphate hydrolases"/>
    <property type="match status" value="2"/>
</dbReference>
<comment type="function">
    <text evidence="12">Part of the Sec protein translocase complex. Interacts with the SecYEG preprotein conducting channel. Has a central role in coupling the hydrolysis of ATP to the transfer of proteins into and across the cell membrane, serving as an ATP-driven molecular motor driving the stepwise translocation of polypeptide chains across the membrane.</text>
</comment>
<evidence type="ECO:0000256" key="9">
    <source>
        <dbReference type="ARBA" id="ARBA00022967"/>
    </source>
</evidence>
<dbReference type="InterPro" id="IPR036670">
    <property type="entry name" value="SecA_X-link_sf"/>
</dbReference>
<comment type="subunit">
    <text evidence="12">Monomer and homodimer. Part of the essential Sec protein translocation apparatus which comprises SecA, SecYEG and auxiliary proteins SecDF. Other proteins may also be involved.</text>
</comment>
<dbReference type="InterPro" id="IPR022490">
    <property type="entry name" value="SecA2"/>
</dbReference>
<sequence length="794" mass="90754">MNNFRENFRLRKYNKIAQQIIDLAPKYQQMSDHELQGQTVIFKQRLQDGETLDDLMVEAYAVAREADNRVLGLEPYFVQVVGAIILHDGNIAEMKTGEGKTLTATMPMYLNGLLGVGNFLITANPYLAVRDATEMGVVYRWLGLTIEAGVLPEGSDDEINKDQVYAADIVYTTNSSLGFDYLIDNLASTKSSQHMQGFRYALIDEVDSILLDMAQTPLIISGAPKVQSNLFESTDRIVKMLDRDVDVKLSDDTKKAWFTETGIQTMESYFGITGLLSPKWKELYRHLVLALKANYLYIRNKAYVVADGEVLLLDEANGRALEGTQLESGLHQAIEAKEGVKVSTQSRAMASVTYQNLFRMFKKLSGMSGTAKTDVKEFRQIYNLNVYTVPTHKPTIRQDHPDKMFVTNKEKIYASVDQIKQAYDQKRPVLIETGSVSMSNLYSRLMLREGIVHNLLNARSEAKEARIVEEAGQPGAITVATSMAGRGTDIKLGPGVKEKGGLLVVGTERMESERIDNQLRGRAGRQGDPGDSIFYVSLEDKIVVQHGPKWVKRFRKTMDAEIQSGKRTFGKRLVKHRFKRIIHHVQVSAEAASRSERFQTLEYDEIFRVQRDTIYQFRDQMMQNDDLQPFIDKIFTDLVEDFAATHHDLTTEDITDFIYNTMNYNYVPNRYRLANLDRDDPSAVSNFLMQELQHCFKQQRAKFTDDAQFLYYERLTILKAIDNAWIEHVDNLQQLKAVVTNRSTAQRNPVYEYQKESKMSFEKMKQTFWQNATKYLLLSTLKYQPNGKIDVEFP</sequence>
<comment type="subcellular location">
    <subcellularLocation>
        <location evidence="12">Cell membrane</location>
        <topology evidence="12">Peripheral membrane protein</topology>
        <orientation evidence="12">Cytoplasmic side</orientation>
    </subcellularLocation>
    <subcellularLocation>
        <location evidence="12">Cytoplasm</location>
    </subcellularLocation>
    <subcellularLocation>
        <location evidence="1">Membrane</location>
        <topology evidence="1">Peripheral membrane protein</topology>
    </subcellularLocation>
    <text evidence="12">Distribution is 50-50.</text>
</comment>
<evidence type="ECO:0000259" key="13">
    <source>
        <dbReference type="PROSITE" id="PS51192"/>
    </source>
</evidence>
<dbReference type="InterPro" id="IPR044722">
    <property type="entry name" value="SecA_SF2_C"/>
</dbReference>
<keyword evidence="6 12" id="KW-0547">Nucleotide-binding</keyword>
<comment type="catalytic activity">
    <reaction evidence="12">
        <text>ATP + H2O + cellular proteinSide 1 = ADP + phosphate + cellular proteinSide 2.</text>
        <dbReference type="EC" id="7.4.2.8"/>
    </reaction>
</comment>
<evidence type="ECO:0000313" key="16">
    <source>
        <dbReference type="EMBL" id="KRM09936.1"/>
    </source>
</evidence>
<dbReference type="NCBIfam" id="TIGR03714">
    <property type="entry name" value="secA2"/>
    <property type="match status" value="1"/>
</dbReference>
<dbReference type="InterPro" id="IPR011115">
    <property type="entry name" value="SecA_DEAD"/>
</dbReference>
<dbReference type="GO" id="GO:0008564">
    <property type="term" value="F:protein-exporting ATPase activity"/>
    <property type="evidence" value="ECO:0007669"/>
    <property type="project" value="UniProtKB-EC"/>
</dbReference>
<dbReference type="CDD" id="cd17928">
    <property type="entry name" value="DEXDc_SecA"/>
    <property type="match status" value="1"/>
</dbReference>